<reference evidence="4" key="1">
    <citation type="journal article" date="2019" name="Int. J. Syst. Evol. Microbiol.">
        <title>The Global Catalogue of Microorganisms (GCM) 10K type strain sequencing project: providing services to taxonomists for standard genome sequencing and annotation.</title>
        <authorList>
            <consortium name="The Broad Institute Genomics Platform"/>
            <consortium name="The Broad Institute Genome Sequencing Center for Infectious Disease"/>
            <person name="Wu L."/>
            <person name="Ma J."/>
        </authorList>
    </citation>
    <scope>NUCLEOTIDE SEQUENCE [LARGE SCALE GENOMIC DNA]</scope>
    <source>
        <strain evidence="4">JCM 32148</strain>
    </source>
</reference>
<dbReference type="InterPro" id="IPR024535">
    <property type="entry name" value="RHGA/B-epi-like_pectate_lyase"/>
</dbReference>
<proteinExistence type="predicted"/>
<dbReference type="SUPFAM" id="SSF51126">
    <property type="entry name" value="Pectin lyase-like"/>
    <property type="match status" value="2"/>
</dbReference>
<dbReference type="InterPro" id="IPR011050">
    <property type="entry name" value="Pectin_lyase_fold/virulence"/>
</dbReference>
<feature type="domain" description="Right handed beta helix" evidence="2">
    <location>
        <begin position="320"/>
        <end position="480"/>
    </location>
</feature>
<organism evidence="3 4">
    <name type="scientific">Micromonospora azadirachtae</name>
    <dbReference type="NCBI Taxonomy" id="1970735"/>
    <lineage>
        <taxon>Bacteria</taxon>
        <taxon>Bacillati</taxon>
        <taxon>Actinomycetota</taxon>
        <taxon>Actinomycetes</taxon>
        <taxon>Micromonosporales</taxon>
        <taxon>Micromonosporaceae</taxon>
        <taxon>Micromonospora</taxon>
    </lineage>
</organism>
<evidence type="ECO:0000313" key="3">
    <source>
        <dbReference type="EMBL" id="MFD0783946.1"/>
    </source>
</evidence>
<dbReference type="EMBL" id="JBHTHM010000270">
    <property type="protein sequence ID" value="MFD0783946.1"/>
    <property type="molecule type" value="Genomic_DNA"/>
</dbReference>
<dbReference type="SMART" id="SM00710">
    <property type="entry name" value="PbH1"/>
    <property type="match status" value="9"/>
</dbReference>
<evidence type="ECO:0000259" key="2">
    <source>
        <dbReference type="Pfam" id="PF13229"/>
    </source>
</evidence>
<feature type="domain" description="Rhamnogalacturonase A/B/Epimerase-like pectate lyase" evidence="1">
    <location>
        <begin position="15"/>
        <end position="57"/>
    </location>
</feature>
<dbReference type="InterPro" id="IPR012334">
    <property type="entry name" value="Pectin_lyas_fold"/>
</dbReference>
<dbReference type="Pfam" id="PF12708">
    <property type="entry name" value="Pect-lyase_RHGA_epim"/>
    <property type="match status" value="1"/>
</dbReference>
<evidence type="ECO:0000259" key="1">
    <source>
        <dbReference type="Pfam" id="PF12708"/>
    </source>
</evidence>
<keyword evidence="4" id="KW-1185">Reference proteome</keyword>
<evidence type="ECO:0000313" key="4">
    <source>
        <dbReference type="Proteomes" id="UP001597053"/>
    </source>
</evidence>
<name>A0ABW3A0Q1_9ACTN</name>
<dbReference type="Gene3D" id="2.160.20.10">
    <property type="entry name" value="Single-stranded right-handed beta-helix, Pectin lyase-like"/>
    <property type="match status" value="2"/>
</dbReference>
<comment type="caution">
    <text evidence="3">The sequence shown here is derived from an EMBL/GenBank/DDBJ whole genome shotgun (WGS) entry which is preliminary data.</text>
</comment>
<sequence>MSADSDFDILGAVGVDVRTYGAVGDGTTDDTAAFTAALAAAAGSVVFVPAGTYVVNTVTAAGTTRIVLEDGATLKHRTGSTSHLFVISGQYFSLTGGSVDGNHAGQGANRRYLLRCDLPAGCEVRVRNVRFTGSQACAVYATNFGGHLDVSDCRFEDMAEHDGEYQHWTCAVCVDGAQPGRKGMMRFNRNTLIGTTTPALTGGAPGGIFFAPVTDYPNGLGTGATIEAIGNWFWGIGQHCANNDIGALHTYPMTLGARFIGNYFEGCGFSAIAAKSCQDVVIADNTVLNGQISARNTSAEGAISVVIGYQAGSATRSRAVVTGNIVDNPGGESTATRQVGIAVRGDPDSPATDCLVSDNIVYESGQAGIGVSYVNGITIADNIVRAGTTGMTFTEFGIRVDQTRGDVILSGNRVHSPNGHGLFALNGVDTARFFLHGNVFEHTASGGYAVLLRGVGLAKFTGNTINANPGVALSITTNGTHDVGRFIWDATNTVEAGTISISWPNVTTASGQLTGTGSPEGVVAAPVGTTYMNLSGGATSTFYVKTSGTGNTGWTAK</sequence>
<accession>A0ABW3A0Q1</accession>
<dbReference type="InterPro" id="IPR006626">
    <property type="entry name" value="PbH1"/>
</dbReference>
<protein>
    <submittedName>
        <fullName evidence="3">Right-handed parallel beta-helix repeat-containing protein</fullName>
    </submittedName>
</protein>
<dbReference type="InterPro" id="IPR039448">
    <property type="entry name" value="Beta_helix"/>
</dbReference>
<gene>
    <name evidence="3" type="ORF">ACFQZ8_08465</name>
</gene>
<dbReference type="Proteomes" id="UP001597053">
    <property type="component" value="Unassembled WGS sequence"/>
</dbReference>
<dbReference type="Pfam" id="PF13229">
    <property type="entry name" value="Beta_helix"/>
    <property type="match status" value="1"/>
</dbReference>